<gene>
    <name evidence="3" type="ORF">MHEL_22640</name>
</gene>
<dbReference type="InterPro" id="IPR006680">
    <property type="entry name" value="Amidohydro-rel"/>
</dbReference>
<sequence length="333" mass="36434">MSREAMRVIAIEEHYADPELLAANGFDVSRLPASRRAGLTDHRVRLADMDRAGIDLQVLSALPPGMQHIPGTRAAIEARAANRRLHEQALTVWPHRFAAFATLPLTDPDASAAELNYAVRELGFLGAMIHGMAGNRFLDHPDFAPILDAAAELGVPLYLHPGFPPLAVIEAYYSGLSPVTGHALATHAYGWHYETSLHALRLIAAGVFDRLPTLQIILGHLGEGLPFHLPRIERMLAEAAPHLAHPVSSYVRNNFWITTSGYFDDEPLQLARHIFGDARIMFSVDYPFSDNTTATDWLHGLGLGLDTRHAFAHRNAEQLLGLTSPVDAPGATL</sequence>
<dbReference type="EMBL" id="AP022596">
    <property type="protein sequence ID" value="BBY64021.1"/>
    <property type="molecule type" value="Genomic_DNA"/>
</dbReference>
<dbReference type="GO" id="GO:0005829">
    <property type="term" value="C:cytosol"/>
    <property type="evidence" value="ECO:0007669"/>
    <property type="project" value="TreeGrafter"/>
</dbReference>
<dbReference type="SUPFAM" id="SSF51556">
    <property type="entry name" value="Metallo-dependent hydrolases"/>
    <property type="match status" value="1"/>
</dbReference>
<accession>A0A7I7T694</accession>
<dbReference type="AlphaFoldDB" id="A0A7I7T694"/>
<organism evidence="3 4">
    <name type="scientific">Mycolicibacterium helvum</name>
    <dbReference type="NCBI Taxonomy" id="1534349"/>
    <lineage>
        <taxon>Bacteria</taxon>
        <taxon>Bacillati</taxon>
        <taxon>Actinomycetota</taxon>
        <taxon>Actinomycetes</taxon>
        <taxon>Mycobacteriales</taxon>
        <taxon>Mycobacteriaceae</taxon>
        <taxon>Mycolicibacterium</taxon>
    </lineage>
</organism>
<dbReference type="GO" id="GO:0019748">
    <property type="term" value="P:secondary metabolic process"/>
    <property type="evidence" value="ECO:0007669"/>
    <property type="project" value="TreeGrafter"/>
</dbReference>
<dbReference type="RefSeq" id="WP_163747602.1">
    <property type="nucleotide sequence ID" value="NZ_AP022596.1"/>
</dbReference>
<dbReference type="KEGG" id="mhev:MHEL_22640"/>
<dbReference type="Proteomes" id="UP000467148">
    <property type="component" value="Chromosome"/>
</dbReference>
<reference evidence="3 4" key="1">
    <citation type="journal article" date="2019" name="Emerg. Microbes Infect.">
        <title>Comprehensive subspecies identification of 175 nontuberculous mycobacteria species based on 7547 genomic profiles.</title>
        <authorList>
            <person name="Matsumoto Y."/>
            <person name="Kinjo T."/>
            <person name="Motooka D."/>
            <person name="Nabeya D."/>
            <person name="Jung N."/>
            <person name="Uechi K."/>
            <person name="Horii T."/>
            <person name="Iida T."/>
            <person name="Fujita J."/>
            <person name="Nakamura S."/>
        </authorList>
    </citation>
    <scope>NUCLEOTIDE SEQUENCE [LARGE SCALE GENOMIC DNA]</scope>
    <source>
        <strain evidence="3 4">JCM 30396</strain>
    </source>
</reference>
<protein>
    <submittedName>
        <fullName evidence="3">Amidohydrolase</fullName>
    </submittedName>
</protein>
<evidence type="ECO:0000313" key="3">
    <source>
        <dbReference type="EMBL" id="BBY64021.1"/>
    </source>
</evidence>
<dbReference type="Gene3D" id="3.20.20.140">
    <property type="entry name" value="Metal-dependent hydrolases"/>
    <property type="match status" value="1"/>
</dbReference>
<dbReference type="InterPro" id="IPR032465">
    <property type="entry name" value="ACMSD"/>
</dbReference>
<evidence type="ECO:0000313" key="4">
    <source>
        <dbReference type="Proteomes" id="UP000467148"/>
    </source>
</evidence>
<dbReference type="GO" id="GO:0016787">
    <property type="term" value="F:hydrolase activity"/>
    <property type="evidence" value="ECO:0007669"/>
    <property type="project" value="UniProtKB-KW"/>
</dbReference>
<dbReference type="Pfam" id="PF04909">
    <property type="entry name" value="Amidohydro_2"/>
    <property type="match status" value="1"/>
</dbReference>
<dbReference type="GO" id="GO:0016831">
    <property type="term" value="F:carboxy-lyase activity"/>
    <property type="evidence" value="ECO:0007669"/>
    <property type="project" value="InterPro"/>
</dbReference>
<dbReference type="InterPro" id="IPR032466">
    <property type="entry name" value="Metal_Hydrolase"/>
</dbReference>
<evidence type="ECO:0000259" key="2">
    <source>
        <dbReference type="Pfam" id="PF04909"/>
    </source>
</evidence>
<keyword evidence="4" id="KW-1185">Reference proteome</keyword>
<dbReference type="PANTHER" id="PTHR21240">
    <property type="entry name" value="2-AMINO-3-CARBOXYLMUCONATE-6-SEMIALDEHYDE DECARBOXYLASE"/>
    <property type="match status" value="1"/>
</dbReference>
<feature type="domain" description="Amidohydrolase-related" evidence="2">
    <location>
        <begin position="40"/>
        <end position="322"/>
    </location>
</feature>
<keyword evidence="3" id="KW-0378">Hydrolase</keyword>
<dbReference type="PANTHER" id="PTHR21240:SF30">
    <property type="entry name" value="AMIDOHYDROLASE-RELATED DOMAIN-CONTAINING PROTEIN-RELATED"/>
    <property type="match status" value="1"/>
</dbReference>
<name>A0A7I7T694_9MYCO</name>
<keyword evidence="1" id="KW-0456">Lyase</keyword>
<proteinExistence type="predicted"/>
<evidence type="ECO:0000256" key="1">
    <source>
        <dbReference type="ARBA" id="ARBA00023239"/>
    </source>
</evidence>